<dbReference type="Gene3D" id="3.90.70.10">
    <property type="entry name" value="Cysteine proteinases"/>
    <property type="match status" value="1"/>
</dbReference>
<dbReference type="PROSITE" id="PS00972">
    <property type="entry name" value="USP_1"/>
    <property type="match status" value="1"/>
</dbReference>
<dbReference type="STRING" id="329046.A0A1Y2C743"/>
<sequence length="397" mass="44681">MREPLLKRRIKFKEVATIGNWAKIPKPSSATGEDAGKSGSDLGINTKKLGSVDQTSSSRRKYDVFPEETLLLDWPKPITAGPGLQNLGNTCFLNSTLQCLTYTPPLALYLLSRSHSQKCKLRRQTTFCTFCELEKHVMRSLSGMRGKNTITPKSIVGRLKSIAKHFRVGRQEDAHEFLRYFIDSLQNSCLVGFEKLDHKQKETTVIHQVFGGYTQSRILCTVCKEPSCTIEPCLDISLEVKNCGSVEKALARFTKTESLTGDNKYRCSKCKTLVDATKQMTILEAPKILVLQLKRFEFGGFSMFGGGKISKMITFPEKLDIQPYMFKTKKKVLYELYGVLVHAGGSCNSGHYFSYVKAPNGVWYLKNDSEVRQVSVKQVLDQQAYILFYSAVQPVSI</sequence>
<dbReference type="GO" id="GO:0005634">
    <property type="term" value="C:nucleus"/>
    <property type="evidence" value="ECO:0007669"/>
    <property type="project" value="TreeGrafter"/>
</dbReference>
<keyword evidence="11" id="KW-1185">Reference proteome</keyword>
<evidence type="ECO:0000256" key="7">
    <source>
        <dbReference type="RuleBase" id="RU366025"/>
    </source>
</evidence>
<dbReference type="GO" id="GO:0006508">
    <property type="term" value="P:proteolysis"/>
    <property type="evidence" value="ECO:0007669"/>
    <property type="project" value="UniProtKB-KW"/>
</dbReference>
<comment type="catalytic activity">
    <reaction evidence="1 7">
        <text>Thiol-dependent hydrolysis of ester, thioester, amide, peptide and isopeptide bonds formed by the C-terminal Gly of ubiquitin (a 76-residue protein attached to proteins as an intracellular targeting signal).</text>
        <dbReference type="EC" id="3.4.19.12"/>
    </reaction>
</comment>
<organism evidence="10 11">
    <name type="scientific">Rhizoclosmatium globosum</name>
    <dbReference type="NCBI Taxonomy" id="329046"/>
    <lineage>
        <taxon>Eukaryota</taxon>
        <taxon>Fungi</taxon>
        <taxon>Fungi incertae sedis</taxon>
        <taxon>Chytridiomycota</taxon>
        <taxon>Chytridiomycota incertae sedis</taxon>
        <taxon>Chytridiomycetes</taxon>
        <taxon>Chytridiales</taxon>
        <taxon>Chytriomycetaceae</taxon>
        <taxon>Rhizoclosmatium</taxon>
    </lineage>
</organism>
<evidence type="ECO:0000256" key="1">
    <source>
        <dbReference type="ARBA" id="ARBA00000707"/>
    </source>
</evidence>
<dbReference type="InterPro" id="IPR001394">
    <property type="entry name" value="Peptidase_C19_UCH"/>
</dbReference>
<evidence type="ECO:0000256" key="8">
    <source>
        <dbReference type="SAM" id="MobiDB-lite"/>
    </source>
</evidence>
<dbReference type="OrthoDB" id="420187at2759"/>
<evidence type="ECO:0000259" key="9">
    <source>
        <dbReference type="PROSITE" id="PS50235"/>
    </source>
</evidence>
<comment type="similarity">
    <text evidence="2 7">Belongs to the peptidase C19 family.</text>
</comment>
<evidence type="ECO:0000313" key="10">
    <source>
        <dbReference type="EMBL" id="ORY42766.1"/>
    </source>
</evidence>
<proteinExistence type="inferred from homology"/>
<dbReference type="FunFam" id="3.90.70.10:FF:000119">
    <property type="entry name" value="Ubiquitin specific peptidase 36"/>
    <property type="match status" value="1"/>
</dbReference>
<evidence type="ECO:0000256" key="4">
    <source>
        <dbReference type="ARBA" id="ARBA00022786"/>
    </source>
</evidence>
<dbReference type="AlphaFoldDB" id="A0A1Y2C743"/>
<dbReference type="Proteomes" id="UP000193642">
    <property type="component" value="Unassembled WGS sequence"/>
</dbReference>
<accession>A0A1Y2C743</accession>
<evidence type="ECO:0000256" key="2">
    <source>
        <dbReference type="ARBA" id="ARBA00009085"/>
    </source>
</evidence>
<feature type="domain" description="USP" evidence="9">
    <location>
        <begin position="82"/>
        <end position="392"/>
    </location>
</feature>
<dbReference type="GO" id="GO:0005829">
    <property type="term" value="C:cytosol"/>
    <property type="evidence" value="ECO:0007669"/>
    <property type="project" value="TreeGrafter"/>
</dbReference>
<keyword evidence="5 7" id="KW-0378">Hydrolase</keyword>
<keyword evidence="3 7" id="KW-0645">Protease</keyword>
<dbReference type="GO" id="GO:0016579">
    <property type="term" value="P:protein deubiquitination"/>
    <property type="evidence" value="ECO:0007669"/>
    <property type="project" value="InterPro"/>
</dbReference>
<reference evidence="10 11" key="1">
    <citation type="submission" date="2016-07" db="EMBL/GenBank/DDBJ databases">
        <title>Pervasive Adenine N6-methylation of Active Genes in Fungi.</title>
        <authorList>
            <consortium name="DOE Joint Genome Institute"/>
            <person name="Mondo S.J."/>
            <person name="Dannebaum R.O."/>
            <person name="Kuo R.C."/>
            <person name="Labutti K."/>
            <person name="Haridas S."/>
            <person name="Kuo A."/>
            <person name="Salamov A."/>
            <person name="Ahrendt S.R."/>
            <person name="Lipzen A."/>
            <person name="Sullivan W."/>
            <person name="Andreopoulos W.B."/>
            <person name="Clum A."/>
            <person name="Lindquist E."/>
            <person name="Daum C."/>
            <person name="Ramamoorthy G.K."/>
            <person name="Gryganskyi A."/>
            <person name="Culley D."/>
            <person name="Magnuson J.K."/>
            <person name="James T.Y."/>
            <person name="O'Malley M.A."/>
            <person name="Stajich J.E."/>
            <person name="Spatafora J.W."/>
            <person name="Visel A."/>
            <person name="Grigoriev I.V."/>
        </authorList>
    </citation>
    <scope>NUCLEOTIDE SEQUENCE [LARGE SCALE GENOMIC DNA]</scope>
    <source>
        <strain evidence="10 11">JEL800</strain>
    </source>
</reference>
<dbReference type="PROSITE" id="PS00973">
    <property type="entry name" value="USP_2"/>
    <property type="match status" value="1"/>
</dbReference>
<dbReference type="PANTHER" id="PTHR24006:SF758">
    <property type="entry name" value="UBIQUITIN CARBOXYL-TERMINAL HYDROLASE 36"/>
    <property type="match status" value="1"/>
</dbReference>
<dbReference type="InterPro" id="IPR050164">
    <property type="entry name" value="Peptidase_C19"/>
</dbReference>
<dbReference type="InterPro" id="IPR018200">
    <property type="entry name" value="USP_CS"/>
</dbReference>
<evidence type="ECO:0000313" key="11">
    <source>
        <dbReference type="Proteomes" id="UP000193642"/>
    </source>
</evidence>
<gene>
    <name evidence="10" type="ORF">BCR33DRAFT_660645</name>
</gene>
<name>A0A1Y2C743_9FUNG</name>
<dbReference type="EC" id="3.4.19.12" evidence="7"/>
<dbReference type="PROSITE" id="PS50235">
    <property type="entry name" value="USP_3"/>
    <property type="match status" value="1"/>
</dbReference>
<dbReference type="CDD" id="cd02661">
    <property type="entry name" value="Peptidase_C19E"/>
    <property type="match status" value="1"/>
</dbReference>
<keyword evidence="4 7" id="KW-0833">Ubl conjugation pathway</keyword>
<feature type="region of interest" description="Disordered" evidence="8">
    <location>
        <begin position="24"/>
        <end position="54"/>
    </location>
</feature>
<dbReference type="PANTHER" id="PTHR24006">
    <property type="entry name" value="UBIQUITIN CARBOXYL-TERMINAL HYDROLASE"/>
    <property type="match status" value="1"/>
</dbReference>
<comment type="caution">
    <text evidence="10">The sequence shown here is derived from an EMBL/GenBank/DDBJ whole genome shotgun (WGS) entry which is preliminary data.</text>
</comment>
<dbReference type="InterPro" id="IPR028889">
    <property type="entry name" value="USP"/>
</dbReference>
<dbReference type="GO" id="GO:0004843">
    <property type="term" value="F:cysteine-type deubiquitinase activity"/>
    <property type="evidence" value="ECO:0007669"/>
    <property type="project" value="UniProtKB-UniRule"/>
</dbReference>
<dbReference type="SUPFAM" id="SSF54001">
    <property type="entry name" value="Cysteine proteinases"/>
    <property type="match status" value="1"/>
</dbReference>
<dbReference type="Pfam" id="PF00443">
    <property type="entry name" value="UCH"/>
    <property type="match status" value="1"/>
</dbReference>
<dbReference type="EMBL" id="MCGO01000027">
    <property type="protein sequence ID" value="ORY42766.1"/>
    <property type="molecule type" value="Genomic_DNA"/>
</dbReference>
<protein>
    <recommendedName>
        <fullName evidence="7">Ubiquitin carboxyl-terminal hydrolase</fullName>
        <ecNumber evidence="7">3.4.19.12</ecNumber>
    </recommendedName>
</protein>
<dbReference type="InterPro" id="IPR038765">
    <property type="entry name" value="Papain-like_cys_pep_sf"/>
</dbReference>
<evidence type="ECO:0000256" key="6">
    <source>
        <dbReference type="ARBA" id="ARBA00022807"/>
    </source>
</evidence>
<evidence type="ECO:0000256" key="3">
    <source>
        <dbReference type="ARBA" id="ARBA00022670"/>
    </source>
</evidence>
<evidence type="ECO:0000256" key="5">
    <source>
        <dbReference type="ARBA" id="ARBA00022801"/>
    </source>
</evidence>
<keyword evidence="6 7" id="KW-0788">Thiol protease</keyword>